<keyword evidence="3 10" id="KW-0812">Transmembrane</keyword>
<comment type="caution">
    <text evidence="12">The sequence shown here is derived from an EMBL/GenBank/DDBJ whole genome shotgun (WGS) entry which is preliminary data.</text>
</comment>
<evidence type="ECO:0000256" key="2">
    <source>
        <dbReference type="ARBA" id="ARBA00006214"/>
    </source>
</evidence>
<dbReference type="GO" id="GO:0016020">
    <property type="term" value="C:membrane"/>
    <property type="evidence" value="ECO:0007669"/>
    <property type="project" value="UniProtKB-SubCell"/>
</dbReference>
<evidence type="ECO:0000256" key="9">
    <source>
        <dbReference type="ARBA" id="ARBA00023284"/>
    </source>
</evidence>
<evidence type="ECO:0000256" key="8">
    <source>
        <dbReference type="ARBA" id="ARBA00023157"/>
    </source>
</evidence>
<keyword evidence="12" id="KW-0255">Endonuclease</keyword>
<evidence type="ECO:0000256" key="4">
    <source>
        <dbReference type="ARBA" id="ARBA00022719"/>
    </source>
</evidence>
<organism evidence="12 13">
    <name type="scientific">Sorangium cellulosum</name>
    <name type="common">Polyangium cellulosum</name>
    <dbReference type="NCBI Taxonomy" id="56"/>
    <lineage>
        <taxon>Bacteria</taxon>
        <taxon>Pseudomonadati</taxon>
        <taxon>Myxococcota</taxon>
        <taxon>Polyangia</taxon>
        <taxon>Polyangiales</taxon>
        <taxon>Polyangiaceae</taxon>
        <taxon>Sorangium</taxon>
    </lineage>
</organism>
<keyword evidence="12" id="KW-0540">Nuclease</keyword>
<keyword evidence="7 10" id="KW-0472">Membrane</keyword>
<keyword evidence="4" id="KW-0874">Quinone</keyword>
<dbReference type="EMBL" id="JEME01002859">
    <property type="protein sequence ID" value="KYG02955.1"/>
    <property type="molecule type" value="Genomic_DNA"/>
</dbReference>
<keyword evidence="5 10" id="KW-1133">Transmembrane helix</keyword>
<dbReference type="Proteomes" id="UP000075502">
    <property type="component" value="Unassembled WGS sequence"/>
</dbReference>
<dbReference type="GO" id="GO:0016491">
    <property type="term" value="F:oxidoreductase activity"/>
    <property type="evidence" value="ECO:0007669"/>
    <property type="project" value="UniProtKB-KW"/>
</dbReference>
<evidence type="ECO:0000256" key="5">
    <source>
        <dbReference type="ARBA" id="ARBA00022989"/>
    </source>
</evidence>
<evidence type="ECO:0000256" key="10">
    <source>
        <dbReference type="SAM" id="Phobius"/>
    </source>
</evidence>
<dbReference type="Gene3D" id="1.20.1440.130">
    <property type="entry name" value="VKOR domain"/>
    <property type="match status" value="1"/>
</dbReference>
<proteinExistence type="inferred from homology"/>
<gene>
    <name evidence="12" type="ORF">BE21_53930</name>
</gene>
<evidence type="ECO:0000256" key="1">
    <source>
        <dbReference type="ARBA" id="ARBA00004141"/>
    </source>
</evidence>
<keyword evidence="9" id="KW-0676">Redox-active center</keyword>
<evidence type="ECO:0000259" key="11">
    <source>
        <dbReference type="Pfam" id="PF07884"/>
    </source>
</evidence>
<name>A0A150TE21_SORCE</name>
<dbReference type="AlphaFoldDB" id="A0A150TE21"/>
<dbReference type="GO" id="GO:0004519">
    <property type="term" value="F:endonuclease activity"/>
    <property type="evidence" value="ECO:0007669"/>
    <property type="project" value="UniProtKB-KW"/>
</dbReference>
<keyword evidence="12" id="KW-0378">Hydrolase</keyword>
<dbReference type="Pfam" id="PF07884">
    <property type="entry name" value="VKOR"/>
    <property type="match status" value="1"/>
</dbReference>
<dbReference type="InterPro" id="IPR012932">
    <property type="entry name" value="VKOR"/>
</dbReference>
<dbReference type="InterPro" id="IPR038354">
    <property type="entry name" value="VKOR_sf"/>
</dbReference>
<keyword evidence="8" id="KW-1015">Disulfide bond</keyword>
<dbReference type="GO" id="GO:0048038">
    <property type="term" value="F:quinone binding"/>
    <property type="evidence" value="ECO:0007669"/>
    <property type="project" value="UniProtKB-KW"/>
</dbReference>
<evidence type="ECO:0000256" key="3">
    <source>
        <dbReference type="ARBA" id="ARBA00022692"/>
    </source>
</evidence>
<evidence type="ECO:0000256" key="7">
    <source>
        <dbReference type="ARBA" id="ARBA00023136"/>
    </source>
</evidence>
<evidence type="ECO:0000256" key="6">
    <source>
        <dbReference type="ARBA" id="ARBA00023002"/>
    </source>
</evidence>
<keyword evidence="6" id="KW-0560">Oxidoreductase</keyword>
<protein>
    <submittedName>
        <fullName evidence="12">Type I restriction endonuclease</fullName>
    </submittedName>
</protein>
<evidence type="ECO:0000313" key="13">
    <source>
        <dbReference type="Proteomes" id="UP000075502"/>
    </source>
</evidence>
<reference evidence="12 13" key="1">
    <citation type="submission" date="2014-02" db="EMBL/GenBank/DDBJ databases">
        <title>The small core and large imbalanced accessory genome model reveals a collaborative survival strategy of Sorangium cellulosum strains in nature.</title>
        <authorList>
            <person name="Han K."/>
            <person name="Peng R."/>
            <person name="Blom J."/>
            <person name="Li Y.-Z."/>
        </authorList>
    </citation>
    <scope>NUCLEOTIDE SEQUENCE [LARGE SCALE GENOMIC DNA]</scope>
    <source>
        <strain evidence="12 13">So0007-03</strain>
    </source>
</reference>
<comment type="subcellular location">
    <subcellularLocation>
        <location evidence="1">Membrane</location>
        <topology evidence="1">Multi-pass membrane protein</topology>
    </subcellularLocation>
</comment>
<feature type="transmembrane region" description="Helical" evidence="10">
    <location>
        <begin position="99"/>
        <end position="118"/>
    </location>
</feature>
<accession>A0A150TE21</accession>
<feature type="domain" description="Vitamin K epoxide reductase" evidence="11">
    <location>
        <begin position="20"/>
        <end position="117"/>
    </location>
</feature>
<sequence>MAVVSLFQMGAIDHLPDPPLSGVDSDKVTSSDLAYTLALPDAPLALVSFAANLPLAAWGGGGRASDTPGIPIAAAAKAAVDAIVSGWLFVQMPRRERAWCAYCIVAAAANVAVLALSLPEAWRALRRRAR</sequence>
<comment type="similarity">
    <text evidence="2">Belongs to the VKOR family.</text>
</comment>
<evidence type="ECO:0000313" key="12">
    <source>
        <dbReference type="EMBL" id="KYG02955.1"/>
    </source>
</evidence>